<comment type="caution">
    <text evidence="2">The sequence shown here is derived from an EMBL/GenBank/DDBJ whole genome shotgun (WGS) entry which is preliminary data.</text>
</comment>
<protein>
    <submittedName>
        <fullName evidence="2">Uncharacterized protein</fullName>
    </submittedName>
</protein>
<dbReference type="Proteomes" id="UP000663859">
    <property type="component" value="Unassembled WGS sequence"/>
</dbReference>
<dbReference type="EMBL" id="CAJNOB010000006">
    <property type="protein sequence ID" value="CAF0693552.1"/>
    <property type="molecule type" value="Genomic_DNA"/>
</dbReference>
<sequence>MRNGVGRTAFYALTHARREKQATHAKVPCLRSPIKVHSLLLIVLRSSSRPCTREKWPFPFLALYSARASEIFQANHLLQSSVQPNDHPYSWPVLLFGNTALGILKFPILDGSFLGLAWAFWLGFFTKNPLHGVTTSPKTMPQPEPQTPRGMRGAGRIL</sequence>
<reference evidence="2" key="1">
    <citation type="submission" date="2021-02" db="EMBL/GenBank/DDBJ databases">
        <authorList>
            <person name="Cremers G."/>
            <person name="Picone N."/>
        </authorList>
    </citation>
    <scope>NUCLEOTIDE SEQUENCE</scope>
    <source>
        <strain evidence="2">PQ17</strain>
    </source>
</reference>
<evidence type="ECO:0000313" key="2">
    <source>
        <dbReference type="EMBL" id="CAF0693552.1"/>
    </source>
</evidence>
<accession>A0A8J2BIE8</accession>
<evidence type="ECO:0000313" key="3">
    <source>
        <dbReference type="Proteomes" id="UP000663859"/>
    </source>
</evidence>
<organism evidence="2 3">
    <name type="scientific">Candidatus Methylacidithermus pantelleriae</name>
    <dbReference type="NCBI Taxonomy" id="2744239"/>
    <lineage>
        <taxon>Bacteria</taxon>
        <taxon>Pseudomonadati</taxon>
        <taxon>Verrucomicrobiota</taxon>
        <taxon>Methylacidiphilae</taxon>
        <taxon>Methylacidiphilales</taxon>
        <taxon>Methylacidiphilaceae</taxon>
        <taxon>Candidatus Methylacidithermus</taxon>
    </lineage>
</organism>
<keyword evidence="3" id="KW-1185">Reference proteome</keyword>
<proteinExistence type="predicted"/>
<feature type="region of interest" description="Disordered" evidence="1">
    <location>
        <begin position="134"/>
        <end position="158"/>
    </location>
</feature>
<gene>
    <name evidence="2" type="ORF">MPNT_140040</name>
</gene>
<name>A0A8J2BIE8_9BACT</name>
<evidence type="ECO:0000256" key="1">
    <source>
        <dbReference type="SAM" id="MobiDB-lite"/>
    </source>
</evidence>
<dbReference type="AlphaFoldDB" id="A0A8J2BIE8"/>